<reference evidence="3 4" key="1">
    <citation type="submission" date="2018-09" db="EMBL/GenBank/DDBJ databases">
        <title>Comparative Genomics of Wolbachia-Cardinium Dual Endosymbiosis in a Plant-Parasitic Nematode.</title>
        <authorList>
            <person name="Brown A.M.V."/>
            <person name="Wasala S.K."/>
            <person name="Howe D.K."/>
            <person name="Peetz A.B."/>
            <person name="Zasada I.A."/>
            <person name="Denver D.R."/>
        </authorList>
    </citation>
    <scope>NUCLEOTIDE SEQUENCE [LARGE SCALE GENOMIC DNA]</scope>
    <source>
        <strain evidence="3 4">Pp_1</strain>
    </source>
</reference>
<evidence type="ECO:0000256" key="1">
    <source>
        <dbReference type="ARBA" id="ARBA00022962"/>
    </source>
</evidence>
<dbReference type="InterPro" id="IPR015834">
    <property type="entry name" value="UCP016642"/>
</dbReference>
<comment type="caution">
    <text evidence="3">The sequence shown here is derived from an EMBL/GenBank/DDBJ whole genome shotgun (WGS) entry which is preliminary data.</text>
</comment>
<feature type="domain" description="Biotin-protein ligase N-terminal" evidence="2">
    <location>
        <begin position="6"/>
        <end position="258"/>
    </location>
</feature>
<dbReference type="GO" id="GO:0005829">
    <property type="term" value="C:cytosol"/>
    <property type="evidence" value="ECO:0007669"/>
    <property type="project" value="TreeGrafter"/>
</dbReference>
<dbReference type="GO" id="GO:0004359">
    <property type="term" value="F:glutaminase activity"/>
    <property type="evidence" value="ECO:0007669"/>
    <property type="project" value="InterPro"/>
</dbReference>
<keyword evidence="1" id="KW-0315">Glutamine amidotransferase</keyword>
<name>A0A3N2QCX8_9BACT</name>
<dbReference type="EMBL" id="RARA01000019">
    <property type="protein sequence ID" value="ROT47621.1"/>
    <property type="molecule type" value="Genomic_DNA"/>
</dbReference>
<evidence type="ECO:0000313" key="3">
    <source>
        <dbReference type="EMBL" id="ROT47621.1"/>
    </source>
</evidence>
<dbReference type="PANTHER" id="PTHR31559">
    <property type="entry name" value="PYRIDOXAL 5'-PHOSPHATE SYNTHASE SUBUNIT SNO"/>
    <property type="match status" value="1"/>
</dbReference>
<dbReference type="RefSeq" id="WP_123662498.1">
    <property type="nucleotide sequence ID" value="NZ_RARA01000019.1"/>
</dbReference>
<evidence type="ECO:0000259" key="2">
    <source>
        <dbReference type="Pfam" id="PF09825"/>
    </source>
</evidence>
<keyword evidence="4" id="KW-1185">Reference proteome</keyword>
<sequence length="275" mass="30864">MSLRYIYLYNDDGVSTESLRQTVYTLSDIAPAYKLQCINAQEIIKETWTKNAALFVMPGGADIPYAKKLNGAGNRTIKKYIENGGSYLGICAGAYYASSFIRFDAGGPLEVIGKRELAFFLGEAIGPVLATYDYHTNSGARAALLYLNREVIKNSNFNEIAFYYNGGAYFKNTSLYDNVNVLAFYKRNNSMLPAILKIKYKNGIVILSAVHFEYSYKLFTLNDKYLLKIAPVLHKYEEASIAFATLMLTMLGIEQTEHIRPRPAALDLNSLRPLQ</sequence>
<proteinExistence type="predicted"/>
<dbReference type="CDD" id="cd03144">
    <property type="entry name" value="GATase1_ScBLP_like"/>
    <property type="match status" value="1"/>
</dbReference>
<dbReference type="OrthoDB" id="1010719at2"/>
<keyword evidence="3" id="KW-0436">Ligase</keyword>
<organism evidence="3 4">
    <name type="scientific">Candidatus Cardinium hertigii</name>
    <dbReference type="NCBI Taxonomy" id="247481"/>
    <lineage>
        <taxon>Bacteria</taxon>
        <taxon>Pseudomonadati</taxon>
        <taxon>Bacteroidota</taxon>
        <taxon>Cytophagia</taxon>
        <taxon>Cytophagales</taxon>
        <taxon>Amoebophilaceae</taxon>
        <taxon>Candidatus Cardinium</taxon>
    </lineage>
</organism>
<dbReference type="Pfam" id="PF09825">
    <property type="entry name" value="BPL_N"/>
    <property type="match status" value="1"/>
</dbReference>
<dbReference type="GO" id="GO:0008614">
    <property type="term" value="P:pyridoxine metabolic process"/>
    <property type="evidence" value="ECO:0007669"/>
    <property type="project" value="TreeGrafter"/>
</dbReference>
<dbReference type="PANTHER" id="PTHR31559:SF0">
    <property type="entry name" value="PYRIDOXAL 5'-PHOSPHATE SYNTHASE SUBUNIT SNO1-RELATED"/>
    <property type="match status" value="1"/>
</dbReference>
<dbReference type="SUPFAM" id="SSF52317">
    <property type="entry name" value="Class I glutamine amidotransferase-like"/>
    <property type="match status" value="1"/>
</dbReference>
<dbReference type="Proteomes" id="UP000270927">
    <property type="component" value="Unassembled WGS sequence"/>
</dbReference>
<dbReference type="GO" id="GO:0016874">
    <property type="term" value="F:ligase activity"/>
    <property type="evidence" value="ECO:0007669"/>
    <property type="project" value="UniProtKB-KW"/>
</dbReference>
<evidence type="ECO:0000313" key="4">
    <source>
        <dbReference type="Proteomes" id="UP000270927"/>
    </source>
</evidence>
<accession>A0A3N2QCX8</accession>
<dbReference type="PIRSF" id="PIRSF016642">
    <property type="entry name" value="UCP016642"/>
    <property type="match status" value="1"/>
</dbReference>
<gene>
    <name evidence="3" type="ORF">EDM02_01470</name>
</gene>
<dbReference type="InterPro" id="IPR002161">
    <property type="entry name" value="PdxT/SNO"/>
</dbReference>
<dbReference type="InterPro" id="IPR019197">
    <property type="entry name" value="Biotin-prot_ligase_N"/>
</dbReference>
<dbReference type="AlphaFoldDB" id="A0A3N2QCX8"/>
<dbReference type="InterPro" id="IPR029062">
    <property type="entry name" value="Class_I_gatase-like"/>
</dbReference>
<protein>
    <submittedName>
        <fullName evidence="3">Biotin--protein ligase</fullName>
    </submittedName>
</protein>
<dbReference type="GO" id="GO:1903600">
    <property type="term" value="C:glutaminase complex"/>
    <property type="evidence" value="ECO:0007669"/>
    <property type="project" value="TreeGrafter"/>
</dbReference>
<dbReference type="GO" id="GO:0042823">
    <property type="term" value="P:pyridoxal phosphate biosynthetic process"/>
    <property type="evidence" value="ECO:0007669"/>
    <property type="project" value="InterPro"/>
</dbReference>